<sequence length="38" mass="4096">MLRNSLGNDEAELNALHESIDEGVGKLGEIEKELATAK</sequence>
<protein>
    <submittedName>
        <fullName evidence="2">Uncharacterized protein</fullName>
    </submittedName>
</protein>
<keyword evidence="1" id="KW-1185">Reference proteome</keyword>
<dbReference type="Proteomes" id="UP000887564">
    <property type="component" value="Unplaced"/>
</dbReference>
<dbReference type="WBParaSite" id="PEQ_0001274701-mRNA-1">
    <property type="protein sequence ID" value="PEQ_0001274701-mRNA-1"/>
    <property type="gene ID" value="PEQ_0001274701"/>
</dbReference>
<evidence type="ECO:0000313" key="2">
    <source>
        <dbReference type="WBParaSite" id="PEQ_0001274701-mRNA-1"/>
    </source>
</evidence>
<evidence type="ECO:0000313" key="1">
    <source>
        <dbReference type="Proteomes" id="UP000887564"/>
    </source>
</evidence>
<name>A0A914S342_PAREQ</name>
<organism evidence="1 2">
    <name type="scientific">Parascaris equorum</name>
    <name type="common">Equine roundworm</name>
    <dbReference type="NCBI Taxonomy" id="6256"/>
    <lineage>
        <taxon>Eukaryota</taxon>
        <taxon>Metazoa</taxon>
        <taxon>Ecdysozoa</taxon>
        <taxon>Nematoda</taxon>
        <taxon>Chromadorea</taxon>
        <taxon>Rhabditida</taxon>
        <taxon>Spirurina</taxon>
        <taxon>Ascaridomorpha</taxon>
        <taxon>Ascaridoidea</taxon>
        <taxon>Ascarididae</taxon>
        <taxon>Parascaris</taxon>
    </lineage>
</organism>
<proteinExistence type="predicted"/>
<accession>A0A914S342</accession>
<reference evidence="2" key="1">
    <citation type="submission" date="2022-11" db="UniProtKB">
        <authorList>
            <consortium name="WormBaseParasite"/>
        </authorList>
    </citation>
    <scope>IDENTIFICATION</scope>
</reference>
<dbReference type="AlphaFoldDB" id="A0A914S342"/>